<sequence>MNNASRNRNHPDHQLEQQILKTDLCHSVINDIQELVVNYATDFDLDFLPTRCDSERQNGPLVDAISDLYNKTRLLFKKSNIDFDNHWNWIVPWRQAICFESLSELANDDVKTLITSFHPKSHTALIAIFDHGLEGYMRWYPWRWFSDLVFLGAGGFSAVYGSDVILPYDAPEKGKRFGTQRRAVALKIVDDKILNEITVQSKAFVALLFHGMTVCESTGDLMMILTLAEDGNLNRQIQKTHKTSFAKIADIVTRLAFNLASLHDDIGMCHRNIHSENILCVDEDYFLVDFRFSTSTNEASDVTKQSQVHYGKFLYPISNGGFLFISFFNLPLGRVPYIAPEVKNGIYTEKSDVYSLGIIMWQLMSGVIFPSPEIITANPDFYRIEWVPGVSRWYQEVTMACLEPFPENRPTAEEIGLIVRKIASTTSKTTIADEGWRAYVNSRRQKCSAHQQHFVTEGPSTASRVYTLSEFSQTSDLLLKNVPFHYRLFDADSIAFSIESNK</sequence>
<dbReference type="Pfam" id="PF00069">
    <property type="entry name" value="Pkinase"/>
    <property type="match status" value="1"/>
</dbReference>
<dbReference type="InterPro" id="IPR000719">
    <property type="entry name" value="Prot_kinase_dom"/>
</dbReference>
<gene>
    <name evidence="7" type="ORF">INT46_001145</name>
</gene>
<protein>
    <recommendedName>
        <fullName evidence="6">Protein kinase domain-containing protein</fullName>
    </recommendedName>
</protein>
<evidence type="ECO:0000313" key="8">
    <source>
        <dbReference type="Proteomes" id="UP000650833"/>
    </source>
</evidence>
<evidence type="ECO:0000256" key="5">
    <source>
        <dbReference type="ARBA" id="ARBA00022840"/>
    </source>
</evidence>
<evidence type="ECO:0000313" key="7">
    <source>
        <dbReference type="EMBL" id="KAG2190221.1"/>
    </source>
</evidence>
<dbReference type="GO" id="GO:0005524">
    <property type="term" value="F:ATP binding"/>
    <property type="evidence" value="ECO:0007669"/>
    <property type="project" value="UniProtKB-KW"/>
</dbReference>
<evidence type="ECO:0000256" key="4">
    <source>
        <dbReference type="ARBA" id="ARBA00022777"/>
    </source>
</evidence>
<accession>A0A8H7ULA7</accession>
<dbReference type="OrthoDB" id="544350at2759"/>
<dbReference type="PROSITE" id="PS50011">
    <property type="entry name" value="PROTEIN_KINASE_DOM"/>
    <property type="match status" value="1"/>
</dbReference>
<dbReference type="AlphaFoldDB" id="A0A8H7ULA7"/>
<organism evidence="7 8">
    <name type="scientific">Mucor plumbeus</name>
    <dbReference type="NCBI Taxonomy" id="97098"/>
    <lineage>
        <taxon>Eukaryota</taxon>
        <taxon>Fungi</taxon>
        <taxon>Fungi incertae sedis</taxon>
        <taxon>Mucoromycota</taxon>
        <taxon>Mucoromycotina</taxon>
        <taxon>Mucoromycetes</taxon>
        <taxon>Mucorales</taxon>
        <taxon>Mucorineae</taxon>
        <taxon>Mucoraceae</taxon>
        <taxon>Mucor</taxon>
    </lineage>
</organism>
<dbReference type="GO" id="GO:0004674">
    <property type="term" value="F:protein serine/threonine kinase activity"/>
    <property type="evidence" value="ECO:0007669"/>
    <property type="project" value="UniProtKB-KW"/>
</dbReference>
<comment type="caution">
    <text evidence="7">The sequence shown here is derived from an EMBL/GenBank/DDBJ whole genome shotgun (WGS) entry which is preliminary data.</text>
</comment>
<feature type="domain" description="Protein kinase" evidence="6">
    <location>
        <begin position="145"/>
        <end position="422"/>
    </location>
</feature>
<keyword evidence="1" id="KW-0723">Serine/threonine-protein kinase</keyword>
<evidence type="ECO:0000256" key="1">
    <source>
        <dbReference type="ARBA" id="ARBA00022527"/>
    </source>
</evidence>
<keyword evidence="8" id="KW-1185">Reference proteome</keyword>
<keyword evidence="2" id="KW-0808">Transferase</keyword>
<keyword evidence="3" id="KW-0547">Nucleotide-binding</keyword>
<dbReference type="Proteomes" id="UP000650833">
    <property type="component" value="Unassembled WGS sequence"/>
</dbReference>
<dbReference type="SUPFAM" id="SSF56112">
    <property type="entry name" value="Protein kinase-like (PK-like)"/>
    <property type="match status" value="1"/>
</dbReference>
<dbReference type="InterPro" id="IPR050205">
    <property type="entry name" value="CDPK_Ser/Thr_kinases"/>
</dbReference>
<evidence type="ECO:0000256" key="3">
    <source>
        <dbReference type="ARBA" id="ARBA00022741"/>
    </source>
</evidence>
<name>A0A8H7ULA7_9FUNG</name>
<keyword evidence="4" id="KW-0418">Kinase</keyword>
<evidence type="ECO:0000256" key="2">
    <source>
        <dbReference type="ARBA" id="ARBA00022679"/>
    </source>
</evidence>
<keyword evidence="5" id="KW-0067">ATP-binding</keyword>
<dbReference type="EMBL" id="JAEPRC010001022">
    <property type="protein sequence ID" value="KAG2190221.1"/>
    <property type="molecule type" value="Genomic_DNA"/>
</dbReference>
<reference evidence="7" key="1">
    <citation type="submission" date="2020-12" db="EMBL/GenBank/DDBJ databases">
        <title>Metabolic potential, ecology and presence of endohyphal bacteria is reflected in genomic diversity of Mucoromycotina.</title>
        <authorList>
            <person name="Muszewska A."/>
            <person name="Okrasinska A."/>
            <person name="Steczkiewicz K."/>
            <person name="Drgas O."/>
            <person name="Orlowska M."/>
            <person name="Perlinska-Lenart U."/>
            <person name="Aleksandrzak-Piekarczyk T."/>
            <person name="Szatraj K."/>
            <person name="Zielenkiewicz U."/>
            <person name="Pilsyk S."/>
            <person name="Malc E."/>
            <person name="Mieczkowski P."/>
            <person name="Kruszewska J.S."/>
            <person name="Biernat P."/>
            <person name="Pawlowska J."/>
        </authorList>
    </citation>
    <scope>NUCLEOTIDE SEQUENCE</scope>
    <source>
        <strain evidence="7">CBS 226.32</strain>
    </source>
</reference>
<proteinExistence type="predicted"/>
<dbReference type="InterPro" id="IPR011009">
    <property type="entry name" value="Kinase-like_dom_sf"/>
</dbReference>
<evidence type="ECO:0000259" key="6">
    <source>
        <dbReference type="PROSITE" id="PS50011"/>
    </source>
</evidence>
<dbReference type="Gene3D" id="1.10.510.10">
    <property type="entry name" value="Transferase(Phosphotransferase) domain 1"/>
    <property type="match status" value="1"/>
</dbReference>
<dbReference type="PANTHER" id="PTHR24349">
    <property type="entry name" value="SERINE/THREONINE-PROTEIN KINASE"/>
    <property type="match status" value="1"/>
</dbReference>